<keyword evidence="2" id="KW-1185">Reference proteome</keyword>
<sequence length="362" mass="39806">MSLHRLATRDGRVRVEVCAYGLTIHRIEVQREQRTFDVLAGPEDAADHKTLGRRFYGQVVGRYANRLPAGTWACRDGTLQLAEWGGAGISHHGGPPPSRAEQAGGPWDCVTWAHLPRPSMYTQAECDVWDASACFVHESPAGDQGYPGRVRVEALVGVRAGVSSLGQVHVEYRARIEDEASATPLNVTQHWGFYLGTSEPATVDGHTLRLHCDTVHRLVLDERGVPTGAVEACAGTPYDWTQPDQRIRPDADYDHFYVWGAKRDANAPIATLSGSNGLALVFRTNQTGVQMYVPPGPTGAHKALHAAYGPHHAVFLEWSAPHATFLRPALQAWAGGDTWLREGHMYQNYVTMDIEPHHHQPA</sequence>
<keyword evidence="1" id="KW-0413">Isomerase</keyword>
<dbReference type="Proteomes" id="UP000269793">
    <property type="component" value="Chromosome I"/>
</dbReference>
<dbReference type="VEuPathDB" id="FungiDB:DNF11_0169"/>
<dbReference type="GO" id="GO:0030246">
    <property type="term" value="F:carbohydrate binding"/>
    <property type="evidence" value="ECO:0007669"/>
    <property type="project" value="InterPro"/>
</dbReference>
<dbReference type="GO" id="GO:0033499">
    <property type="term" value="P:galactose catabolic process via UDP-galactose, Leloir pathway"/>
    <property type="evidence" value="ECO:0007669"/>
    <property type="project" value="TreeGrafter"/>
</dbReference>
<dbReference type="Pfam" id="PF01263">
    <property type="entry name" value="Aldose_epim"/>
    <property type="match status" value="1"/>
</dbReference>
<name>A0A3G2S0S7_MALR7</name>
<dbReference type="PANTHER" id="PTHR10091">
    <property type="entry name" value="ALDOSE-1-EPIMERASE"/>
    <property type="match status" value="1"/>
</dbReference>
<dbReference type="SUPFAM" id="SSF74650">
    <property type="entry name" value="Galactose mutarotase-like"/>
    <property type="match status" value="1"/>
</dbReference>
<dbReference type="STRING" id="425264.A0A3G2S0S7"/>
<dbReference type="GO" id="GO:0004034">
    <property type="term" value="F:aldose 1-epimerase activity"/>
    <property type="evidence" value="ECO:0007669"/>
    <property type="project" value="UniProtKB-EC"/>
</dbReference>
<gene>
    <name evidence="1" type="primary">GALM</name>
    <name evidence="1" type="ORF">DNF11_0169</name>
</gene>
<dbReference type="InterPro" id="IPR014718">
    <property type="entry name" value="GH-type_carb-bd"/>
</dbReference>
<dbReference type="AlphaFoldDB" id="A0A3G2S0S7"/>
<protein>
    <submittedName>
        <fullName evidence="1">Aldose 1-epimerase</fullName>
        <ecNumber evidence="1">5.1.3.3</ecNumber>
    </submittedName>
</protein>
<reference evidence="1 2" key="1">
    <citation type="submission" date="2018-10" db="EMBL/GenBank/DDBJ databases">
        <title>Complete genome sequence of Malassezia restricta CBS 7877.</title>
        <authorList>
            <person name="Morand S.C."/>
            <person name="Bertignac M."/>
            <person name="Iltis A."/>
            <person name="Kolder I."/>
            <person name="Pirovano W."/>
            <person name="Jourdain R."/>
            <person name="Clavaud C."/>
        </authorList>
    </citation>
    <scope>NUCLEOTIDE SEQUENCE [LARGE SCALE GENOMIC DNA]</scope>
    <source>
        <strain evidence="1 2">CBS 7877</strain>
    </source>
</reference>
<evidence type="ECO:0000313" key="2">
    <source>
        <dbReference type="Proteomes" id="UP000269793"/>
    </source>
</evidence>
<dbReference type="EMBL" id="CP033148">
    <property type="protein sequence ID" value="AYO41119.1"/>
    <property type="molecule type" value="Genomic_DNA"/>
</dbReference>
<proteinExistence type="predicted"/>
<dbReference type="Gene3D" id="2.70.98.10">
    <property type="match status" value="1"/>
</dbReference>
<organism evidence="1 2">
    <name type="scientific">Malassezia restricta (strain ATCC 96810 / NBRC 103918 / CBS 7877)</name>
    <name type="common">Seborrheic dermatitis infection agent</name>
    <dbReference type="NCBI Taxonomy" id="425264"/>
    <lineage>
        <taxon>Eukaryota</taxon>
        <taxon>Fungi</taxon>
        <taxon>Dikarya</taxon>
        <taxon>Basidiomycota</taxon>
        <taxon>Ustilaginomycotina</taxon>
        <taxon>Malasseziomycetes</taxon>
        <taxon>Malasseziales</taxon>
        <taxon>Malasseziaceae</taxon>
        <taxon>Malassezia</taxon>
    </lineage>
</organism>
<dbReference type="InterPro" id="IPR008183">
    <property type="entry name" value="Aldose_1/G6P_1-epimerase"/>
</dbReference>
<dbReference type="InterPro" id="IPR011013">
    <property type="entry name" value="Gal_mutarotase_sf_dom"/>
</dbReference>
<dbReference type="GO" id="GO:0006006">
    <property type="term" value="P:glucose metabolic process"/>
    <property type="evidence" value="ECO:0007669"/>
    <property type="project" value="TreeGrafter"/>
</dbReference>
<dbReference type="EC" id="5.1.3.3" evidence="1"/>
<dbReference type="PANTHER" id="PTHR10091:SF0">
    <property type="entry name" value="GALACTOSE MUTAROTASE"/>
    <property type="match status" value="1"/>
</dbReference>
<evidence type="ECO:0000313" key="1">
    <source>
        <dbReference type="EMBL" id="AYO41119.1"/>
    </source>
</evidence>
<dbReference type="OrthoDB" id="274691at2759"/>
<accession>A0A3G2S0S7</accession>